<accession>A0A0D2WJU1</accession>
<dbReference type="RefSeq" id="XP_004366006.1">
    <property type="nucleotide sequence ID" value="XM_004365949.2"/>
</dbReference>
<name>A0A0D2WJU1_CAPO3</name>
<organism evidence="3 4">
    <name type="scientific">Capsaspora owczarzaki (strain ATCC 30864)</name>
    <dbReference type="NCBI Taxonomy" id="595528"/>
    <lineage>
        <taxon>Eukaryota</taxon>
        <taxon>Filasterea</taxon>
        <taxon>Capsaspora</taxon>
    </lineage>
</organism>
<protein>
    <submittedName>
        <fullName evidence="3">Uncharacterized protein</fullName>
    </submittedName>
</protein>
<keyword evidence="4" id="KW-1185">Reference proteome</keyword>
<dbReference type="Proteomes" id="UP000008743">
    <property type="component" value="Unassembled WGS sequence"/>
</dbReference>
<evidence type="ECO:0000313" key="3">
    <source>
        <dbReference type="EMBL" id="KJE89703.1"/>
    </source>
</evidence>
<evidence type="ECO:0000256" key="1">
    <source>
        <dbReference type="SAM" id="MobiDB-lite"/>
    </source>
</evidence>
<feature type="compositionally biased region" description="Low complexity" evidence="1">
    <location>
        <begin position="65"/>
        <end position="91"/>
    </location>
</feature>
<feature type="compositionally biased region" description="Low complexity" evidence="1">
    <location>
        <begin position="11"/>
        <end position="20"/>
    </location>
</feature>
<sequence>MSRLSIPHEPAAISAGSSAAGAGHTSYGAIGASSINGDGGLDASGTGASGSRGMATTHRSVYEPSSSQTQTESQSLLNKRQQSQAYSQQSQGVSRPYSVGTAKQHYQPRNHLLDFRVMRSMALYRFTIFIQLVAFGLLLPAVFVPRWLSVQTGLTQSTLGLYKFCVSVGNLPQELLLPTTRQMPPSNPVTVSLALFSGGVFANLLVFVLAICIARAGFPSGLLRGAHLFFSIVCIAGIVSSIVTFTDHFSASSGDFDYFLWIVIGVTIALFVAFLLVLRALWLFGQATRC</sequence>
<feature type="region of interest" description="Disordered" evidence="1">
    <location>
        <begin position="1"/>
        <end position="20"/>
    </location>
</feature>
<feature type="transmembrane region" description="Helical" evidence="2">
    <location>
        <begin position="122"/>
        <end position="144"/>
    </location>
</feature>
<feature type="region of interest" description="Disordered" evidence="1">
    <location>
        <begin position="43"/>
        <end position="101"/>
    </location>
</feature>
<dbReference type="InParanoid" id="A0A0D2WJU1"/>
<keyword evidence="2" id="KW-0472">Membrane</keyword>
<reference evidence="4" key="1">
    <citation type="submission" date="2011-02" db="EMBL/GenBank/DDBJ databases">
        <title>The Genome Sequence of Capsaspora owczarzaki ATCC 30864.</title>
        <authorList>
            <person name="Russ C."/>
            <person name="Cuomo C."/>
            <person name="Burger G."/>
            <person name="Gray M.W."/>
            <person name="Holland P.W.H."/>
            <person name="King N."/>
            <person name="Lang F.B.F."/>
            <person name="Roger A.J."/>
            <person name="Ruiz-Trillo I."/>
            <person name="Young S.K."/>
            <person name="Zeng Q."/>
            <person name="Gargeya S."/>
            <person name="Alvarado L."/>
            <person name="Berlin A."/>
            <person name="Chapman S.B."/>
            <person name="Chen Z."/>
            <person name="Freedman E."/>
            <person name="Gellesch M."/>
            <person name="Goldberg J."/>
            <person name="Griggs A."/>
            <person name="Gujja S."/>
            <person name="Heilman E."/>
            <person name="Heiman D."/>
            <person name="Howarth C."/>
            <person name="Mehta T."/>
            <person name="Neiman D."/>
            <person name="Pearson M."/>
            <person name="Roberts A."/>
            <person name="Saif S."/>
            <person name="Shea T."/>
            <person name="Shenoy N."/>
            <person name="Sisk P."/>
            <person name="Stolte C."/>
            <person name="Sykes S."/>
            <person name="White J."/>
            <person name="Yandava C."/>
            <person name="Haas B."/>
            <person name="Nusbaum C."/>
            <person name="Birren B."/>
        </authorList>
    </citation>
    <scope>NUCLEOTIDE SEQUENCE</scope>
    <source>
        <strain evidence="4">ATCC 30864</strain>
    </source>
</reference>
<evidence type="ECO:0000313" key="4">
    <source>
        <dbReference type="Proteomes" id="UP000008743"/>
    </source>
</evidence>
<evidence type="ECO:0000256" key="2">
    <source>
        <dbReference type="SAM" id="Phobius"/>
    </source>
</evidence>
<gene>
    <name evidence="3" type="ORF">CAOG_001135</name>
</gene>
<keyword evidence="2" id="KW-1133">Transmembrane helix</keyword>
<keyword evidence="2" id="KW-0812">Transmembrane</keyword>
<feature type="transmembrane region" description="Helical" evidence="2">
    <location>
        <begin position="193"/>
        <end position="214"/>
    </location>
</feature>
<dbReference type="EMBL" id="KE346360">
    <property type="protein sequence ID" value="KJE89703.1"/>
    <property type="molecule type" value="Genomic_DNA"/>
</dbReference>
<proteinExistence type="predicted"/>
<dbReference type="AlphaFoldDB" id="A0A0D2WJU1"/>
<feature type="transmembrane region" description="Helical" evidence="2">
    <location>
        <begin position="226"/>
        <end position="246"/>
    </location>
</feature>
<feature type="transmembrane region" description="Helical" evidence="2">
    <location>
        <begin position="258"/>
        <end position="284"/>
    </location>
</feature>